<accession>A0AAV9DQ21</accession>
<name>A0AAV9DQ21_ACOCL</name>
<reference evidence="2" key="1">
    <citation type="journal article" date="2023" name="Nat. Commun.">
        <title>Diploid and tetraploid genomes of Acorus and the evolution of monocots.</title>
        <authorList>
            <person name="Ma L."/>
            <person name="Liu K.W."/>
            <person name="Li Z."/>
            <person name="Hsiao Y.Y."/>
            <person name="Qi Y."/>
            <person name="Fu T."/>
            <person name="Tang G.D."/>
            <person name="Zhang D."/>
            <person name="Sun W.H."/>
            <person name="Liu D.K."/>
            <person name="Li Y."/>
            <person name="Chen G.Z."/>
            <person name="Liu X.D."/>
            <person name="Liao X.Y."/>
            <person name="Jiang Y.T."/>
            <person name="Yu X."/>
            <person name="Hao Y."/>
            <person name="Huang J."/>
            <person name="Zhao X.W."/>
            <person name="Ke S."/>
            <person name="Chen Y.Y."/>
            <person name="Wu W.L."/>
            <person name="Hsu J.L."/>
            <person name="Lin Y.F."/>
            <person name="Huang M.D."/>
            <person name="Li C.Y."/>
            <person name="Huang L."/>
            <person name="Wang Z.W."/>
            <person name="Zhao X."/>
            <person name="Zhong W.Y."/>
            <person name="Peng D.H."/>
            <person name="Ahmad S."/>
            <person name="Lan S."/>
            <person name="Zhang J.S."/>
            <person name="Tsai W.C."/>
            <person name="Van de Peer Y."/>
            <person name="Liu Z.J."/>
        </authorList>
    </citation>
    <scope>NUCLEOTIDE SEQUENCE</scope>
    <source>
        <strain evidence="2">CP</strain>
    </source>
</reference>
<evidence type="ECO:0000256" key="1">
    <source>
        <dbReference type="SAM" id="MobiDB-lite"/>
    </source>
</evidence>
<protein>
    <submittedName>
        <fullName evidence="2">Uncharacterized protein</fullName>
    </submittedName>
</protein>
<proteinExistence type="predicted"/>
<evidence type="ECO:0000313" key="2">
    <source>
        <dbReference type="EMBL" id="KAK1303245.1"/>
    </source>
</evidence>
<dbReference type="EMBL" id="JAUJYO010000011">
    <property type="protein sequence ID" value="KAK1303245.1"/>
    <property type="molecule type" value="Genomic_DNA"/>
</dbReference>
<reference evidence="2" key="2">
    <citation type="submission" date="2023-06" db="EMBL/GenBank/DDBJ databases">
        <authorList>
            <person name="Ma L."/>
            <person name="Liu K.-W."/>
            <person name="Li Z."/>
            <person name="Hsiao Y.-Y."/>
            <person name="Qi Y."/>
            <person name="Fu T."/>
            <person name="Tang G."/>
            <person name="Zhang D."/>
            <person name="Sun W.-H."/>
            <person name="Liu D.-K."/>
            <person name="Li Y."/>
            <person name="Chen G.-Z."/>
            <person name="Liu X.-D."/>
            <person name="Liao X.-Y."/>
            <person name="Jiang Y.-T."/>
            <person name="Yu X."/>
            <person name="Hao Y."/>
            <person name="Huang J."/>
            <person name="Zhao X.-W."/>
            <person name="Ke S."/>
            <person name="Chen Y.-Y."/>
            <person name="Wu W.-L."/>
            <person name="Hsu J.-L."/>
            <person name="Lin Y.-F."/>
            <person name="Huang M.-D."/>
            <person name="Li C.-Y."/>
            <person name="Huang L."/>
            <person name="Wang Z.-W."/>
            <person name="Zhao X."/>
            <person name="Zhong W.-Y."/>
            <person name="Peng D.-H."/>
            <person name="Ahmad S."/>
            <person name="Lan S."/>
            <person name="Zhang J.-S."/>
            <person name="Tsai W.-C."/>
            <person name="Van De Peer Y."/>
            <person name="Liu Z.-J."/>
        </authorList>
    </citation>
    <scope>NUCLEOTIDE SEQUENCE</scope>
    <source>
        <strain evidence="2">CP</strain>
        <tissue evidence="2">Leaves</tissue>
    </source>
</reference>
<feature type="region of interest" description="Disordered" evidence="1">
    <location>
        <begin position="40"/>
        <end position="59"/>
    </location>
</feature>
<evidence type="ECO:0000313" key="3">
    <source>
        <dbReference type="Proteomes" id="UP001180020"/>
    </source>
</evidence>
<keyword evidence="3" id="KW-1185">Reference proteome</keyword>
<dbReference type="AlphaFoldDB" id="A0AAV9DQ21"/>
<gene>
    <name evidence="2" type="ORF">QJS10_CPB11g00890</name>
</gene>
<organism evidence="2 3">
    <name type="scientific">Acorus calamus</name>
    <name type="common">Sweet flag</name>
    <dbReference type="NCBI Taxonomy" id="4465"/>
    <lineage>
        <taxon>Eukaryota</taxon>
        <taxon>Viridiplantae</taxon>
        <taxon>Streptophyta</taxon>
        <taxon>Embryophyta</taxon>
        <taxon>Tracheophyta</taxon>
        <taxon>Spermatophyta</taxon>
        <taxon>Magnoliopsida</taxon>
        <taxon>Liliopsida</taxon>
        <taxon>Acoraceae</taxon>
        <taxon>Acorus</taxon>
    </lineage>
</organism>
<dbReference type="Proteomes" id="UP001180020">
    <property type="component" value="Unassembled WGS sequence"/>
</dbReference>
<sequence>MGEGQLGFIFYKLNGGQPKVYKVAAPSRVHLKCSRRESQSKLPCIPNTPQAYPPKSTPITKQTIVHKKSSYSLIPSPFCVRLE</sequence>
<comment type="caution">
    <text evidence="2">The sequence shown here is derived from an EMBL/GenBank/DDBJ whole genome shotgun (WGS) entry which is preliminary data.</text>
</comment>